<evidence type="ECO:0000256" key="3">
    <source>
        <dbReference type="ARBA" id="ARBA00023002"/>
    </source>
</evidence>
<dbReference type="InterPro" id="IPR045087">
    <property type="entry name" value="Cu-oxidase_fam"/>
</dbReference>
<dbReference type="InterPro" id="IPR001138">
    <property type="entry name" value="Zn2Cys6_DnaBD"/>
</dbReference>
<comment type="similarity">
    <text evidence="1">Belongs to the multicopper oxidase family.</text>
</comment>
<dbReference type="EMBL" id="SPOF01000038">
    <property type="protein sequence ID" value="TIB09719.1"/>
    <property type="molecule type" value="Genomic_DNA"/>
</dbReference>
<dbReference type="InterPro" id="IPR008972">
    <property type="entry name" value="Cupredoxin"/>
</dbReference>
<evidence type="ECO:0000259" key="7">
    <source>
        <dbReference type="PROSITE" id="PS50048"/>
    </source>
</evidence>
<evidence type="ECO:0000256" key="5">
    <source>
        <dbReference type="ARBA" id="ARBA00023180"/>
    </source>
</evidence>
<dbReference type="SMART" id="SM00066">
    <property type="entry name" value="GAL4"/>
    <property type="match status" value="1"/>
</dbReference>
<dbReference type="CDD" id="cd13850">
    <property type="entry name" value="CuRO_1_Abr2_like"/>
    <property type="match status" value="1"/>
</dbReference>
<dbReference type="PANTHER" id="PTHR11709">
    <property type="entry name" value="MULTI-COPPER OXIDASE"/>
    <property type="match status" value="1"/>
</dbReference>
<evidence type="ECO:0000313" key="8">
    <source>
        <dbReference type="EMBL" id="TIB09719.1"/>
    </source>
</evidence>
<dbReference type="CDD" id="cd00067">
    <property type="entry name" value="GAL4"/>
    <property type="match status" value="1"/>
</dbReference>
<dbReference type="Pfam" id="PF07732">
    <property type="entry name" value="Cu-oxidase_3"/>
    <property type="match status" value="1"/>
</dbReference>
<dbReference type="PROSITE" id="PS50048">
    <property type="entry name" value="ZN2_CY6_FUNGAL_2"/>
    <property type="match status" value="1"/>
</dbReference>
<evidence type="ECO:0000256" key="6">
    <source>
        <dbReference type="SAM" id="MobiDB-lite"/>
    </source>
</evidence>
<protein>
    <recommendedName>
        <fullName evidence="7">Zn(2)-C6 fungal-type domain-containing protein</fullName>
    </recommendedName>
</protein>
<name>A0A4T0HW86_WALIC</name>
<organism evidence="8 9">
    <name type="scientific">Wallemia ichthyophaga</name>
    <dbReference type="NCBI Taxonomy" id="245174"/>
    <lineage>
        <taxon>Eukaryota</taxon>
        <taxon>Fungi</taxon>
        <taxon>Dikarya</taxon>
        <taxon>Basidiomycota</taxon>
        <taxon>Wallemiomycotina</taxon>
        <taxon>Wallemiomycetes</taxon>
        <taxon>Wallemiales</taxon>
        <taxon>Wallemiaceae</taxon>
        <taxon>Wallemia</taxon>
    </lineage>
</organism>
<gene>
    <name evidence="8" type="ORF">E3P90_03162</name>
</gene>
<evidence type="ECO:0000313" key="9">
    <source>
        <dbReference type="Proteomes" id="UP000306954"/>
    </source>
</evidence>
<feature type="domain" description="Zn(2)-C6 fungal-type" evidence="7">
    <location>
        <begin position="13"/>
        <end position="44"/>
    </location>
</feature>
<dbReference type="InterPro" id="IPR036864">
    <property type="entry name" value="Zn2-C6_fun-type_DNA-bd_sf"/>
</dbReference>
<feature type="compositionally biased region" description="Low complexity" evidence="6">
    <location>
        <begin position="89"/>
        <end position="104"/>
    </location>
</feature>
<sequence length="1291" mass="144603">MKPKRNKRRSIRACQSCRKSKTKCVILDNSDRCRNCVIKNYQCVGIEEDRPTRGADKKPRKAYKPHGISPDSEDDAHERPRSSRRSKQSASNHTPASSASSSSSNQLVRHHSSDNESDEYIPQLSPSERKFKIPDTALLNKPFDITSLPEFATHQSSKTSILKTPSTDYQQYSFWPTLFSETGGSLKGLIAEIWKVFSKSDLIAVLFHLPSLYKKLNIPSKRASLEPSLICALLAVSYSVQGASDRADSGILKGKAAYYADSAHTYLITAVNASKFSLGIAQAAVCLHYYEFLPNETFSTQKLGSAIIIADIVISKLALTSIDAHQVSWVFDDDGIPVRTVDVGSDDTDIHTYVQQAGCLCDIIRESNENTQDRPGGFVLRVITRFSGNDASDEEIEKEEVRRTVWASLSQAWKQTLFHPVMPLHIADSSNYGIFLSSEKWISKLPSPHERTWSRRTVPALLERVKLLCLGAIRLRAQPLEFHARATKIILAAETIEMELFKHTCRNIIPIWQIRNIAFMIRLILTAKLQAMTKKFIGPKSYFTRKQVIAWLKGHELLYNNHLRAILKETPVIFGALSVQALRCLDIFELDRDVVGALRISGSMTDAVQSILYFHPCQSTEIEALLRKLRLINFEDECIRQSNKPQHPEPPPPTFDDLTWPALFSSKGVGGLMGDSPGGPPMHEKNANQGVKKITLEVTEMVTSLDGGKPREMFAINGRPFNGAEPIVVDEDDVVEIDYINNAHTNTTLHAHGITQSGTIWSDGVPGVTQTYIGSGENFTYQWNAEYGMYWLHDHSREQYQDGIALPVYVRPNDNRPKPFYQLTNDNNAIESLEKQDRDPQIIMLADYTTLNSTEQKRLSEEWHSELLCYDAVLINNHGRRNCPAMDKLRTYASENKNGLIDGSYITAKGCPNITESTPAVPDDIELDADVWFNCEETNTTTPKFEFEYVDDGNEQWAVLHMVSAASHWSYIVSIDEHPVYLFSQDGRYHSMPSAEPADAFEFVIGERLGVAFKLHTAGEYVMRVSVWNAPQILATHAIISYGNNNNVRYVKEEGLPALPDSKPTINYGGGLVKENATVIQSTQLRAYDAPNVPKPHEKADKTLIFTLQYDGTLYWGMSDEGAVVERYNITEKQTAETPALFDLESYIGSSSTAHYPAGSVVDVVFVVNGTVPQPPHPMHFHGLHRHLLGSGTLGLMSWNYTDVADFDAHNPDAINWEDPAYVDTFNTPSSMPDAPSYLVTRFEAGEAEPTLLHCHIGSHKAEGMEYLLIAEGKQPEIPEYYRIQAGQVDY</sequence>
<accession>A0A4T0HW86</accession>
<dbReference type="SUPFAM" id="SSF57701">
    <property type="entry name" value="Zn2/Cys6 DNA-binding domain"/>
    <property type="match status" value="1"/>
</dbReference>
<dbReference type="PANTHER" id="PTHR11709:SF488">
    <property type="entry name" value="LACCASE-RELATED"/>
    <property type="match status" value="1"/>
</dbReference>
<dbReference type="Gene3D" id="4.10.240.10">
    <property type="entry name" value="Zn(2)-C6 fungal-type DNA-binding domain"/>
    <property type="match status" value="1"/>
</dbReference>
<dbReference type="Pfam" id="PF07731">
    <property type="entry name" value="Cu-oxidase_2"/>
    <property type="match status" value="1"/>
</dbReference>
<dbReference type="GO" id="GO:0000981">
    <property type="term" value="F:DNA-binding transcription factor activity, RNA polymerase II-specific"/>
    <property type="evidence" value="ECO:0007669"/>
    <property type="project" value="InterPro"/>
</dbReference>
<dbReference type="GO" id="GO:0016491">
    <property type="term" value="F:oxidoreductase activity"/>
    <property type="evidence" value="ECO:0007669"/>
    <property type="project" value="UniProtKB-KW"/>
</dbReference>
<proteinExistence type="inferred from homology"/>
<dbReference type="GO" id="GO:0008270">
    <property type="term" value="F:zinc ion binding"/>
    <property type="evidence" value="ECO:0007669"/>
    <property type="project" value="InterPro"/>
</dbReference>
<dbReference type="InterPro" id="IPR002355">
    <property type="entry name" value="Cu_oxidase_Cu_BS"/>
</dbReference>
<dbReference type="SUPFAM" id="SSF49503">
    <property type="entry name" value="Cupredoxins"/>
    <property type="match status" value="3"/>
</dbReference>
<comment type="caution">
    <text evidence="8">The sequence shown here is derived from an EMBL/GenBank/DDBJ whole genome shotgun (WGS) entry which is preliminary data.</text>
</comment>
<evidence type="ECO:0000256" key="4">
    <source>
        <dbReference type="ARBA" id="ARBA00023008"/>
    </source>
</evidence>
<keyword evidence="4" id="KW-0186">Copper</keyword>
<keyword evidence="5" id="KW-0325">Glycoprotein</keyword>
<dbReference type="Gene3D" id="2.60.40.420">
    <property type="entry name" value="Cupredoxins - blue copper proteins"/>
    <property type="match status" value="3"/>
</dbReference>
<evidence type="ECO:0000256" key="2">
    <source>
        <dbReference type="ARBA" id="ARBA00022723"/>
    </source>
</evidence>
<dbReference type="Proteomes" id="UP000306954">
    <property type="component" value="Unassembled WGS sequence"/>
</dbReference>
<dbReference type="PROSITE" id="PS00463">
    <property type="entry name" value="ZN2_CY6_FUNGAL_1"/>
    <property type="match status" value="1"/>
</dbReference>
<feature type="region of interest" description="Disordered" evidence="6">
    <location>
        <begin position="50"/>
        <end position="126"/>
    </location>
</feature>
<evidence type="ECO:0000256" key="1">
    <source>
        <dbReference type="ARBA" id="ARBA00010609"/>
    </source>
</evidence>
<keyword evidence="2" id="KW-0479">Metal-binding</keyword>
<dbReference type="PROSITE" id="PS00080">
    <property type="entry name" value="MULTICOPPER_OXIDASE2"/>
    <property type="match status" value="1"/>
</dbReference>
<keyword evidence="3" id="KW-0560">Oxidoreductase</keyword>
<dbReference type="InterPro" id="IPR011707">
    <property type="entry name" value="Cu-oxidase-like_N"/>
</dbReference>
<reference evidence="8 9" key="1">
    <citation type="submission" date="2019-03" db="EMBL/GenBank/DDBJ databases">
        <title>Sequencing 23 genomes of Wallemia ichthyophaga.</title>
        <authorList>
            <person name="Gostincar C."/>
        </authorList>
    </citation>
    <scope>NUCLEOTIDE SEQUENCE [LARGE SCALE GENOMIC DNA]</scope>
    <source>
        <strain evidence="8 9">EXF-8621</strain>
    </source>
</reference>
<dbReference type="GO" id="GO:0005507">
    <property type="term" value="F:copper ion binding"/>
    <property type="evidence" value="ECO:0007669"/>
    <property type="project" value="InterPro"/>
</dbReference>
<dbReference type="InterPro" id="IPR011706">
    <property type="entry name" value="Cu-oxidase_C"/>
</dbReference>